<feature type="compositionally biased region" description="Low complexity" evidence="1">
    <location>
        <begin position="143"/>
        <end position="165"/>
    </location>
</feature>
<dbReference type="EMBL" id="HG677761">
    <property type="protein sequence ID" value="CDJ44876.1"/>
    <property type="molecule type" value="Genomic_DNA"/>
</dbReference>
<dbReference type="RefSeq" id="XP_013235623.1">
    <property type="nucleotide sequence ID" value="XM_013380169.1"/>
</dbReference>
<dbReference type="AlphaFoldDB" id="U6L3Y0"/>
<sequence>MGKSCDVNLSGNRNGNSSSNSNSSSDSSSNSKVTKGSSNNNCSTGCPTSDAALPAATTRGPSEEEGAAASTAAAHRNAAAAATATTTTASPAETQHKEQQQQPQKLSGAVPPSCVHGIMPRDGVSNGSVGPPGAHDRPDDDAAPGSQSAAAAAAASSKSSSSSSSVLGSLFAMRLPHSDGPAAAEMEAALLSSDGGPATSEGVICSSLAKAETEAEATPEPSPPLRSSGSTSQRASRQVGFARLRTFDKINEALRLSETEEKELLAIAQQQQKLLPGMQRGRWLQAWVEPFAAGPAQQDGTAAAAAAVLPLSVPGGLYTLGVSASRPAFRPSAAAVPVAAAAASSSQERLTAAATTEAAATAAAAAADPATVSTGAVEVVEVVAEAYKRVAESSVPSRRIRIPTGAFRPRGDLQKGQKPVCLRFASAAVTAIRSAPAAKDRRRQQQQQHVTATATAVAGEEEPTELQQKKTSLLQFLCLLEQQIFLWCSSTSLEHYSLACDPAALQAAAAAAGRSRSAAVSAASDGHVPFWEYMLEIKPPEMPLEEFVVWCQRPVGMPVEDYLQWACIILPSFPFH</sequence>
<evidence type="ECO:0000313" key="3">
    <source>
        <dbReference type="Proteomes" id="UP000030747"/>
    </source>
</evidence>
<evidence type="ECO:0000256" key="1">
    <source>
        <dbReference type="SAM" id="MobiDB-lite"/>
    </source>
</evidence>
<proteinExistence type="predicted"/>
<gene>
    <name evidence="2" type="ORF">ETH_00042635</name>
</gene>
<reference evidence="2" key="1">
    <citation type="submission" date="2013-10" db="EMBL/GenBank/DDBJ databases">
        <title>Genomic analysis of the causative agents of coccidiosis in chickens.</title>
        <authorList>
            <person name="Reid A.J."/>
            <person name="Blake D."/>
            <person name="Billington K."/>
            <person name="Browne H."/>
            <person name="Dunn M."/>
            <person name="Hung S."/>
            <person name="Kawahara F."/>
            <person name="Miranda-Saavedra D."/>
            <person name="Mourier T."/>
            <person name="Nagra H."/>
            <person name="Otto T.D."/>
            <person name="Rawlings N."/>
            <person name="Sanchez A."/>
            <person name="Sanders M."/>
            <person name="Subramaniam C."/>
            <person name="Tay Y."/>
            <person name="Dear P."/>
            <person name="Doerig C."/>
            <person name="Gruber A."/>
            <person name="Parkinson J."/>
            <person name="Shirley M."/>
            <person name="Wan K.L."/>
            <person name="Berriman M."/>
            <person name="Tomley F."/>
            <person name="Pain A."/>
        </authorList>
    </citation>
    <scope>NUCLEOTIDE SEQUENCE [LARGE SCALE GENOMIC DNA]</scope>
    <source>
        <strain evidence="2">Houghton</strain>
    </source>
</reference>
<feature type="compositionally biased region" description="Low complexity" evidence="1">
    <location>
        <begin position="67"/>
        <end position="93"/>
    </location>
</feature>
<name>U6L3Y0_EIMTE</name>
<feature type="region of interest" description="Disordered" evidence="1">
    <location>
        <begin position="1"/>
        <end position="166"/>
    </location>
</feature>
<organism evidence="2 3">
    <name type="scientific">Eimeria tenella</name>
    <name type="common">Coccidian parasite</name>
    <dbReference type="NCBI Taxonomy" id="5802"/>
    <lineage>
        <taxon>Eukaryota</taxon>
        <taxon>Sar</taxon>
        <taxon>Alveolata</taxon>
        <taxon>Apicomplexa</taxon>
        <taxon>Conoidasida</taxon>
        <taxon>Coccidia</taxon>
        <taxon>Eucoccidiorida</taxon>
        <taxon>Eimeriorina</taxon>
        <taxon>Eimeriidae</taxon>
        <taxon>Eimeria</taxon>
    </lineage>
</organism>
<feature type="compositionally biased region" description="Low complexity" evidence="1">
    <location>
        <begin position="445"/>
        <end position="458"/>
    </location>
</feature>
<feature type="region of interest" description="Disordered" evidence="1">
    <location>
        <begin position="209"/>
        <end position="238"/>
    </location>
</feature>
<protein>
    <submittedName>
        <fullName evidence="2">Uncharacterized protein</fullName>
    </submittedName>
</protein>
<dbReference type="Proteomes" id="UP000030747">
    <property type="component" value="Unassembled WGS sequence"/>
</dbReference>
<reference evidence="2" key="2">
    <citation type="submission" date="2013-10" db="EMBL/GenBank/DDBJ databases">
        <authorList>
            <person name="Aslett M."/>
        </authorList>
    </citation>
    <scope>NUCLEOTIDE SEQUENCE [LARGE SCALE GENOMIC DNA]</scope>
    <source>
        <strain evidence="2">Houghton</strain>
    </source>
</reference>
<keyword evidence="3" id="KW-1185">Reference proteome</keyword>
<dbReference type="OrthoDB" id="348769at2759"/>
<feature type="region of interest" description="Disordered" evidence="1">
    <location>
        <begin position="435"/>
        <end position="464"/>
    </location>
</feature>
<dbReference type="VEuPathDB" id="ToxoDB:ETH_00042635"/>
<accession>U6L3Y0</accession>
<dbReference type="VEuPathDB" id="ToxoDB:ETH2_1564900"/>
<feature type="compositionally biased region" description="Low complexity" evidence="1">
    <location>
        <begin position="8"/>
        <end position="41"/>
    </location>
</feature>
<feature type="compositionally biased region" description="Polar residues" evidence="1">
    <location>
        <begin position="227"/>
        <end position="236"/>
    </location>
</feature>
<evidence type="ECO:0000313" key="2">
    <source>
        <dbReference type="EMBL" id="CDJ44876.1"/>
    </source>
</evidence>
<dbReference type="GeneID" id="25257566"/>